<dbReference type="Proteomes" id="UP001500618">
    <property type="component" value="Unassembled WGS sequence"/>
</dbReference>
<evidence type="ECO:0000313" key="3">
    <source>
        <dbReference type="Proteomes" id="UP001500618"/>
    </source>
</evidence>
<keyword evidence="1" id="KW-0472">Membrane</keyword>
<evidence type="ECO:0008006" key="4">
    <source>
        <dbReference type="Google" id="ProtNLM"/>
    </source>
</evidence>
<evidence type="ECO:0000313" key="2">
    <source>
        <dbReference type="EMBL" id="GAA1719174.1"/>
    </source>
</evidence>
<reference evidence="2 3" key="1">
    <citation type="journal article" date="2019" name="Int. J. Syst. Evol. Microbiol.">
        <title>The Global Catalogue of Microorganisms (GCM) 10K type strain sequencing project: providing services to taxonomists for standard genome sequencing and annotation.</title>
        <authorList>
            <consortium name="The Broad Institute Genomics Platform"/>
            <consortium name="The Broad Institute Genome Sequencing Center for Infectious Disease"/>
            <person name="Wu L."/>
            <person name="Ma J."/>
        </authorList>
    </citation>
    <scope>NUCLEOTIDE SEQUENCE [LARGE SCALE GENOMIC DNA]</scope>
    <source>
        <strain evidence="2 3">JCM 14718</strain>
    </source>
</reference>
<dbReference type="RefSeq" id="WP_163570092.1">
    <property type="nucleotide sequence ID" value="NZ_BAAANY010000043.1"/>
</dbReference>
<keyword evidence="3" id="KW-1185">Reference proteome</keyword>
<sequence length="127" mass="12838">MAGAVASLLATLVVQLPLGAALVAGFVLAVMRRRRHPRAAALVMVGIVLVFVALILTTGLRSFGGFLNVFAHDTTVAADQVNLVFVAVNVIAGLLAAVAWILAAVAVVSRPGPSEPRIGTSSGADAA</sequence>
<name>A0ABN2J831_9ACTN</name>
<gene>
    <name evidence="2" type="ORF">GCM10009765_79450</name>
</gene>
<accession>A0ABN2J831</accession>
<keyword evidence="1" id="KW-0812">Transmembrane</keyword>
<dbReference type="EMBL" id="BAAANY010000043">
    <property type="protein sequence ID" value="GAA1719174.1"/>
    <property type="molecule type" value="Genomic_DNA"/>
</dbReference>
<comment type="caution">
    <text evidence="2">The sequence shown here is derived from an EMBL/GenBank/DDBJ whole genome shotgun (WGS) entry which is preliminary data.</text>
</comment>
<organism evidence="2 3">
    <name type="scientific">Fodinicola feengrottensis</name>
    <dbReference type="NCBI Taxonomy" id="435914"/>
    <lineage>
        <taxon>Bacteria</taxon>
        <taxon>Bacillati</taxon>
        <taxon>Actinomycetota</taxon>
        <taxon>Actinomycetes</taxon>
        <taxon>Mycobacteriales</taxon>
        <taxon>Fodinicola</taxon>
    </lineage>
</organism>
<feature type="transmembrane region" description="Helical" evidence="1">
    <location>
        <begin position="83"/>
        <end position="108"/>
    </location>
</feature>
<protein>
    <recommendedName>
        <fullName evidence="4">Integral membrane protein</fullName>
    </recommendedName>
</protein>
<evidence type="ECO:0000256" key="1">
    <source>
        <dbReference type="SAM" id="Phobius"/>
    </source>
</evidence>
<proteinExistence type="predicted"/>
<feature type="transmembrane region" description="Helical" evidence="1">
    <location>
        <begin position="42"/>
        <end position="63"/>
    </location>
</feature>
<keyword evidence="1" id="KW-1133">Transmembrane helix</keyword>
<feature type="transmembrane region" description="Helical" evidence="1">
    <location>
        <begin position="6"/>
        <end position="30"/>
    </location>
</feature>